<reference evidence="2" key="1">
    <citation type="submission" date="2023-07" db="EMBL/GenBank/DDBJ databases">
        <authorList>
            <person name="Pelsma A.J. K."/>
        </authorList>
    </citation>
    <scope>NUCLEOTIDE SEQUENCE</scope>
</reference>
<evidence type="ECO:0000313" key="2">
    <source>
        <dbReference type="EMBL" id="CAJ0885350.1"/>
    </source>
</evidence>
<name>A0AA48REU0_9ZZZZ</name>
<sequence length="216" mass="22946">MLVPRTAREDFSRGELLRLATMAGSGASAGEIAAILKTTPTGVYRLARKYGFEIAQRDEGEAVVNVAILGRHLDQVGVIAARKEIDPLNLLSDILRVAYVGAGVAAAYSLGNLCGSSTGSVPHPNPPRGRRNATIPNGDPDMQSLALSIPEGVKRLILLGDGDVDSDGEFKRETVAKLSTGKARFQRLGFEVNFCLADKGGDFNDMLLARIKRAAA</sequence>
<evidence type="ECO:0000256" key="1">
    <source>
        <dbReference type="SAM" id="MobiDB-lite"/>
    </source>
</evidence>
<accession>A0AA48REU0</accession>
<proteinExistence type="predicted"/>
<gene>
    <name evidence="2" type="ORF">AMST5_03607</name>
</gene>
<feature type="region of interest" description="Disordered" evidence="1">
    <location>
        <begin position="117"/>
        <end position="141"/>
    </location>
</feature>
<dbReference type="EMBL" id="OY288114">
    <property type="protein sequence ID" value="CAJ0885350.1"/>
    <property type="molecule type" value="Genomic_DNA"/>
</dbReference>
<protein>
    <submittedName>
        <fullName evidence="2">Uncharacterized protein</fullName>
    </submittedName>
</protein>
<dbReference type="AlphaFoldDB" id="A0AA48REU0"/>
<organism evidence="2">
    <name type="scientific">freshwater sediment metagenome</name>
    <dbReference type="NCBI Taxonomy" id="556182"/>
    <lineage>
        <taxon>unclassified sequences</taxon>
        <taxon>metagenomes</taxon>
        <taxon>ecological metagenomes</taxon>
    </lineage>
</organism>